<feature type="domain" description="LysM" evidence="2">
    <location>
        <begin position="2"/>
        <end position="47"/>
    </location>
</feature>
<dbReference type="Gene3D" id="3.10.350.10">
    <property type="entry name" value="LysM domain"/>
    <property type="match status" value="1"/>
</dbReference>
<dbReference type="SUPFAM" id="SSF54106">
    <property type="entry name" value="LysM domain"/>
    <property type="match status" value="1"/>
</dbReference>
<dbReference type="EMBL" id="JBHUMR010000014">
    <property type="protein sequence ID" value="MFD2618181.1"/>
    <property type="molecule type" value="Genomic_DNA"/>
</dbReference>
<dbReference type="RefSeq" id="WP_181406390.1">
    <property type="nucleotide sequence ID" value="NZ_JBHUMR010000014.1"/>
</dbReference>
<protein>
    <submittedName>
        <fullName evidence="3">LysM peptidoglycan-binding domain-containing protein</fullName>
    </submittedName>
</protein>
<gene>
    <name evidence="3" type="ORF">ACFSTF_12765</name>
</gene>
<dbReference type="Proteomes" id="UP001597458">
    <property type="component" value="Unassembled WGS sequence"/>
</dbReference>
<feature type="compositionally biased region" description="Basic and acidic residues" evidence="1">
    <location>
        <begin position="533"/>
        <end position="547"/>
    </location>
</feature>
<feature type="compositionally biased region" description="Polar residues" evidence="1">
    <location>
        <begin position="252"/>
        <end position="289"/>
    </location>
</feature>
<sequence>MKIYVVQKGDTLAIIAKKQGTTIETLKKLNPSLNETDELIPGSKVKVPLGIKKGTKERIEVETRSEAQQGIQTQPTIETSPRTEQGQTNLTPPSPSPMPTQSTNYPMLESEQEQVPMYQWPNVPSPANPDMTSTNQTMPEQLSNINQMPQTNPFYTQQVNNEMLYSLAETSIPNKPNQSHQEPSYLGGWNDEANAAQLYPVGSEGNDKYYDNLENYPESINQGAPWNLPYPAPYPTTSPLQSGKEMKRGEHSGTQLNPSQPMESPISSNLMPTMPITNESPANPSNVSPAYQGPSSPNPGYPSSVSPAYQGLSSPNPGYPSSVSPVYQGPASPNLGYPSGVSPAYQGPSSPNPGYPSGVSPAYQGPASPNPGYPSSVSPAYQGPASPNPGYPSSVSPAYQPPKPPKGGKPGSVSPAYQGPASPNPGYPSDVSPAYQPPRPPKGGKSGSAGPTYQGPMSPYPSPDLYRGYTQLQQPCGCGDQGFNPILTPFPSYSNQQPYYGKADVHPVSRSNESKETPLIAGSYTHWDGQTKSPEERWYSYDNHSEHPLQPSLSQDSEDKSKKE</sequence>
<feature type="compositionally biased region" description="Polar residues" evidence="1">
    <location>
        <begin position="311"/>
        <end position="325"/>
    </location>
</feature>
<organism evidence="3 4">
    <name type="scientific">Terrilactibacillus laevilacticus</name>
    <dbReference type="NCBI Taxonomy" id="1380157"/>
    <lineage>
        <taxon>Bacteria</taxon>
        <taxon>Bacillati</taxon>
        <taxon>Bacillota</taxon>
        <taxon>Bacilli</taxon>
        <taxon>Bacillales</taxon>
        <taxon>Bacillaceae</taxon>
        <taxon>Terrilactibacillus</taxon>
    </lineage>
</organism>
<dbReference type="InterPro" id="IPR018392">
    <property type="entry name" value="LysM"/>
</dbReference>
<dbReference type="CDD" id="cd00118">
    <property type="entry name" value="LysM"/>
    <property type="match status" value="1"/>
</dbReference>
<feature type="region of interest" description="Disordered" evidence="1">
    <location>
        <begin position="59"/>
        <end position="104"/>
    </location>
</feature>
<feature type="compositionally biased region" description="Polar residues" evidence="1">
    <location>
        <begin position="66"/>
        <end position="90"/>
    </location>
</feature>
<evidence type="ECO:0000259" key="2">
    <source>
        <dbReference type="PROSITE" id="PS51782"/>
    </source>
</evidence>
<evidence type="ECO:0000313" key="3">
    <source>
        <dbReference type="EMBL" id="MFD2618181.1"/>
    </source>
</evidence>
<name>A0ABW5PTG5_9BACI</name>
<comment type="caution">
    <text evidence="3">The sequence shown here is derived from an EMBL/GenBank/DDBJ whole genome shotgun (WGS) entry which is preliminary data.</text>
</comment>
<feature type="compositionally biased region" description="Basic and acidic residues" evidence="1">
    <location>
        <begin position="503"/>
        <end position="516"/>
    </location>
</feature>
<dbReference type="Pfam" id="PF01476">
    <property type="entry name" value="LysM"/>
    <property type="match status" value="1"/>
</dbReference>
<dbReference type="PANTHER" id="PTHR33734">
    <property type="entry name" value="LYSM DOMAIN-CONTAINING GPI-ANCHORED PROTEIN 2"/>
    <property type="match status" value="1"/>
</dbReference>
<dbReference type="PROSITE" id="PS51782">
    <property type="entry name" value="LYSM"/>
    <property type="match status" value="1"/>
</dbReference>
<accession>A0ABW5PTG5</accession>
<evidence type="ECO:0000256" key="1">
    <source>
        <dbReference type="SAM" id="MobiDB-lite"/>
    </source>
</evidence>
<dbReference type="InterPro" id="IPR036779">
    <property type="entry name" value="LysM_dom_sf"/>
</dbReference>
<feature type="region of interest" description="Disordered" evidence="1">
    <location>
        <begin position="227"/>
        <end position="564"/>
    </location>
</feature>
<keyword evidence="4" id="KW-1185">Reference proteome</keyword>
<proteinExistence type="predicted"/>
<dbReference type="SMART" id="SM00257">
    <property type="entry name" value="LysM"/>
    <property type="match status" value="1"/>
</dbReference>
<reference evidence="4" key="1">
    <citation type="journal article" date="2019" name="Int. J. Syst. Evol. Microbiol.">
        <title>The Global Catalogue of Microorganisms (GCM) 10K type strain sequencing project: providing services to taxonomists for standard genome sequencing and annotation.</title>
        <authorList>
            <consortium name="The Broad Institute Genomics Platform"/>
            <consortium name="The Broad Institute Genome Sequencing Center for Infectious Disease"/>
            <person name="Wu L."/>
            <person name="Ma J."/>
        </authorList>
    </citation>
    <scope>NUCLEOTIDE SEQUENCE [LARGE SCALE GENOMIC DNA]</scope>
    <source>
        <strain evidence="4">TISTR 2241</strain>
    </source>
</reference>
<dbReference type="PANTHER" id="PTHR33734:SF22">
    <property type="entry name" value="MEMBRANE-BOUND LYTIC MUREIN TRANSGLYCOSYLASE D"/>
    <property type="match status" value="1"/>
</dbReference>
<evidence type="ECO:0000313" key="4">
    <source>
        <dbReference type="Proteomes" id="UP001597458"/>
    </source>
</evidence>